<protein>
    <recommendedName>
        <fullName evidence="5">B30.2/SPRY domain-containing protein</fullName>
    </recommendedName>
</protein>
<dbReference type="PROSITE" id="PS50188">
    <property type="entry name" value="B302_SPRY"/>
    <property type="match status" value="1"/>
</dbReference>
<dbReference type="CDD" id="cd19769">
    <property type="entry name" value="Bbox2_TRIM16-like"/>
    <property type="match status" value="1"/>
</dbReference>
<evidence type="ECO:0000256" key="3">
    <source>
        <dbReference type="ARBA" id="ARBA00022833"/>
    </source>
</evidence>
<dbReference type="Pfam" id="PF00622">
    <property type="entry name" value="SPRY"/>
    <property type="match status" value="1"/>
</dbReference>
<dbReference type="GO" id="GO:0008270">
    <property type="term" value="F:zinc ion binding"/>
    <property type="evidence" value="ECO:0007669"/>
    <property type="project" value="UniProtKB-KW"/>
</dbReference>
<keyword evidence="1" id="KW-0479">Metal-binding</keyword>
<keyword evidence="2" id="KW-0863">Zinc-finger</keyword>
<reference evidence="6" key="2">
    <citation type="submission" date="2025-08" db="UniProtKB">
        <authorList>
            <consortium name="Ensembl"/>
        </authorList>
    </citation>
    <scope>IDENTIFICATION</scope>
</reference>
<evidence type="ECO:0000259" key="5">
    <source>
        <dbReference type="PROSITE" id="PS50188"/>
    </source>
</evidence>
<reference evidence="7" key="1">
    <citation type="journal article" date="2004" name="Nature">
        <title>Genome duplication in the teleost fish Tetraodon nigroviridis reveals the early vertebrate proto-karyotype.</title>
        <authorList>
            <person name="Jaillon O."/>
            <person name="Aury J.-M."/>
            <person name="Brunet F."/>
            <person name="Petit J.-L."/>
            <person name="Stange-Thomann N."/>
            <person name="Mauceli E."/>
            <person name="Bouneau L."/>
            <person name="Fischer C."/>
            <person name="Ozouf-Costaz C."/>
            <person name="Bernot A."/>
            <person name="Nicaud S."/>
            <person name="Jaffe D."/>
            <person name="Fisher S."/>
            <person name="Lutfalla G."/>
            <person name="Dossat C."/>
            <person name="Segurens B."/>
            <person name="Dasilva C."/>
            <person name="Salanoubat M."/>
            <person name="Levy M."/>
            <person name="Boudet N."/>
            <person name="Castellano S."/>
            <person name="Anthouard V."/>
            <person name="Jubin C."/>
            <person name="Castelli V."/>
            <person name="Katinka M."/>
            <person name="Vacherie B."/>
            <person name="Biemont C."/>
            <person name="Skalli Z."/>
            <person name="Cattolico L."/>
            <person name="Poulain J."/>
            <person name="De Berardinis V."/>
            <person name="Cruaud C."/>
            <person name="Duprat S."/>
            <person name="Brottier P."/>
            <person name="Coutanceau J.-P."/>
            <person name="Gouzy J."/>
            <person name="Parra G."/>
            <person name="Lardier G."/>
            <person name="Chapple C."/>
            <person name="McKernan K.J."/>
            <person name="McEwan P."/>
            <person name="Bosak S."/>
            <person name="Kellis M."/>
            <person name="Volff J.-N."/>
            <person name="Guigo R."/>
            <person name="Zody M.C."/>
            <person name="Mesirov J."/>
            <person name="Lindblad-Toh K."/>
            <person name="Birren B."/>
            <person name="Nusbaum C."/>
            <person name="Kahn D."/>
            <person name="Robinson-Rechavi M."/>
            <person name="Laudet V."/>
            <person name="Schachter V."/>
            <person name="Quetier F."/>
            <person name="Saurin W."/>
            <person name="Scarpelli C."/>
            <person name="Wincker P."/>
            <person name="Lander E.S."/>
            <person name="Weissenbach J."/>
            <person name="Roest Crollius H."/>
        </authorList>
    </citation>
    <scope>NUCLEOTIDE SEQUENCE [LARGE SCALE GENOMIC DNA]</scope>
</reference>
<evidence type="ECO:0000313" key="7">
    <source>
        <dbReference type="Proteomes" id="UP000007303"/>
    </source>
</evidence>
<dbReference type="GO" id="GO:0005737">
    <property type="term" value="C:cytoplasm"/>
    <property type="evidence" value="ECO:0007669"/>
    <property type="project" value="UniProtKB-ARBA"/>
</dbReference>
<sequence>VCCDSCLDCPSGATKTCLTCLVSFCEAHLRPHLLNAKFQKHRLVDPLHDTDCRVCEVHCLPFMRFCLKDSCCLCPDCERHQHEGHPTISVREARSGIEAELQKKCEEISERVSDAERAVEQLKSNRSFIRAAVQEAYVVVEQQFALLRAAIKEARKQEVEALEGEKRAALRQAESIQAHVEQRRAELSRILTEMNKLSGRELSDVDFVQEYGEWKKGAADLSLPTVPVSRMDHFTSYKEVVVDATRELCGLILSYREKTSLTWKHVECAKASGTGSSPSALPDPESREDFLQYWRSLTFDPDTTHHFLRIMEDNKKLINTSPWQHSYPDHPDRFDHWHQALSAGSLYQGRHYIEAELGGEGAHVGLAYKGIKRKGKQRASCITGYAFSWCVGRDGRGFSAWHANAETPLAVGGVGTVGIYVDFQRGCLSFYDVTGGMKLLHVYRTNFSEPLYLTAWLSKNSDFIHLADPGSCPPAAEKPAPELRMNSP</sequence>
<dbReference type="Pfam" id="PF25600">
    <property type="entry name" value="TRIM_CC"/>
    <property type="match status" value="1"/>
</dbReference>
<dbReference type="Pfam" id="PF13765">
    <property type="entry name" value="PRY"/>
    <property type="match status" value="1"/>
</dbReference>
<dbReference type="SUPFAM" id="SSF57845">
    <property type="entry name" value="B-box zinc-binding domain"/>
    <property type="match status" value="1"/>
</dbReference>
<dbReference type="Gene3D" id="4.10.830.40">
    <property type="match status" value="1"/>
</dbReference>
<dbReference type="InterPro" id="IPR051051">
    <property type="entry name" value="E3_ubiq-ligase_TRIM/RNF"/>
</dbReference>
<dbReference type="PRINTS" id="PR01407">
    <property type="entry name" value="BUTYPHLNCDUF"/>
</dbReference>
<dbReference type="SMART" id="SM00449">
    <property type="entry name" value="SPRY"/>
    <property type="match status" value="1"/>
</dbReference>
<evidence type="ECO:0000256" key="4">
    <source>
        <dbReference type="SAM" id="Coils"/>
    </source>
</evidence>
<dbReference type="InterPro" id="IPR006574">
    <property type="entry name" value="PRY"/>
</dbReference>
<dbReference type="InterPro" id="IPR043136">
    <property type="entry name" value="B30.2/SPRY_sf"/>
</dbReference>
<dbReference type="PANTHER" id="PTHR25465">
    <property type="entry name" value="B-BOX DOMAIN CONTAINING"/>
    <property type="match status" value="1"/>
</dbReference>
<dbReference type="InterPro" id="IPR003879">
    <property type="entry name" value="Butyrophylin_SPRY"/>
</dbReference>
<dbReference type="InParanoid" id="H3CWN4"/>
<dbReference type="OMA" id="IGLYVDF"/>
<feature type="domain" description="B30.2/SPRY" evidence="5">
    <location>
        <begin position="277"/>
        <end position="473"/>
    </location>
</feature>
<accession>H3CWN4</accession>
<reference evidence="6" key="3">
    <citation type="submission" date="2025-09" db="UniProtKB">
        <authorList>
            <consortium name="Ensembl"/>
        </authorList>
    </citation>
    <scope>IDENTIFICATION</scope>
</reference>
<keyword evidence="3" id="KW-0862">Zinc</keyword>
<feature type="coiled-coil region" evidence="4">
    <location>
        <begin position="98"/>
        <end position="179"/>
    </location>
</feature>
<dbReference type="InterPro" id="IPR001870">
    <property type="entry name" value="B30.2/SPRY"/>
</dbReference>
<evidence type="ECO:0000256" key="2">
    <source>
        <dbReference type="ARBA" id="ARBA00022771"/>
    </source>
</evidence>
<dbReference type="Proteomes" id="UP000007303">
    <property type="component" value="Unassembled WGS sequence"/>
</dbReference>
<dbReference type="InterPro" id="IPR003877">
    <property type="entry name" value="SPRY_dom"/>
</dbReference>
<proteinExistence type="predicted"/>
<dbReference type="PANTHER" id="PTHR25465:SF10">
    <property type="entry name" value="TRIPARTITE MOTIF-CONTAINING PROTEIN 16-RELATED"/>
    <property type="match status" value="1"/>
</dbReference>
<dbReference type="HOGENOM" id="CLU_013137_0_2_1"/>
<evidence type="ECO:0000256" key="1">
    <source>
        <dbReference type="ARBA" id="ARBA00022723"/>
    </source>
</evidence>
<evidence type="ECO:0000313" key="6">
    <source>
        <dbReference type="Ensembl" id="ENSTNIP00000012668.1"/>
    </source>
</evidence>
<dbReference type="InterPro" id="IPR058030">
    <property type="entry name" value="TRIM8/14/16/25/29/45/65_CC"/>
</dbReference>
<dbReference type="SMART" id="SM00589">
    <property type="entry name" value="PRY"/>
    <property type="match status" value="1"/>
</dbReference>
<dbReference type="SUPFAM" id="SSF49899">
    <property type="entry name" value="Concanavalin A-like lectins/glucanases"/>
    <property type="match status" value="1"/>
</dbReference>
<dbReference type="InterPro" id="IPR013320">
    <property type="entry name" value="ConA-like_dom_sf"/>
</dbReference>
<dbReference type="GeneTree" id="ENSGT00940000161116"/>
<keyword evidence="4" id="KW-0175">Coiled coil</keyword>
<name>H3CWN4_TETNG</name>
<keyword evidence="7" id="KW-1185">Reference proteome</keyword>
<dbReference type="Gene3D" id="2.60.120.920">
    <property type="match status" value="1"/>
</dbReference>
<dbReference type="Ensembl" id="ENSTNIT00000012860.1">
    <property type="protein sequence ID" value="ENSTNIP00000012668.1"/>
    <property type="gene ID" value="ENSTNIG00000009781.1"/>
</dbReference>
<organism evidence="6 7">
    <name type="scientific">Tetraodon nigroviridis</name>
    <name type="common">Spotted green pufferfish</name>
    <name type="synonym">Chelonodon nigroviridis</name>
    <dbReference type="NCBI Taxonomy" id="99883"/>
    <lineage>
        <taxon>Eukaryota</taxon>
        <taxon>Metazoa</taxon>
        <taxon>Chordata</taxon>
        <taxon>Craniata</taxon>
        <taxon>Vertebrata</taxon>
        <taxon>Euteleostomi</taxon>
        <taxon>Actinopterygii</taxon>
        <taxon>Neopterygii</taxon>
        <taxon>Teleostei</taxon>
        <taxon>Neoteleostei</taxon>
        <taxon>Acanthomorphata</taxon>
        <taxon>Eupercaria</taxon>
        <taxon>Tetraodontiformes</taxon>
        <taxon>Tetradontoidea</taxon>
        <taxon>Tetraodontidae</taxon>
        <taxon>Tetraodon</taxon>
    </lineage>
</organism>
<dbReference type="STRING" id="99883.ENSTNIP00000012668"/>
<dbReference type="AlphaFoldDB" id="H3CWN4"/>